<keyword evidence="1" id="KW-0812">Transmembrane</keyword>
<keyword evidence="2" id="KW-0732">Signal</keyword>
<keyword evidence="5" id="KW-1185">Reference proteome</keyword>
<keyword evidence="1" id="KW-0472">Membrane</keyword>
<keyword evidence="1" id="KW-1133">Transmembrane helix</keyword>
<dbReference type="EMBL" id="JAACJM010000125">
    <property type="protein sequence ID" value="KAF5344426.1"/>
    <property type="molecule type" value="Genomic_DNA"/>
</dbReference>
<dbReference type="InterPro" id="IPR045339">
    <property type="entry name" value="DUF6534"/>
</dbReference>
<feature type="transmembrane region" description="Helical" evidence="1">
    <location>
        <begin position="170"/>
        <end position="190"/>
    </location>
</feature>
<feature type="chain" id="PRO_5034323373" description="DUF6534 domain-containing protein" evidence="2">
    <location>
        <begin position="25"/>
        <end position="231"/>
    </location>
</feature>
<feature type="transmembrane region" description="Helical" evidence="1">
    <location>
        <begin position="140"/>
        <end position="164"/>
    </location>
</feature>
<dbReference type="Proteomes" id="UP000559256">
    <property type="component" value="Unassembled WGS sequence"/>
</dbReference>
<evidence type="ECO:0000313" key="5">
    <source>
        <dbReference type="Proteomes" id="UP000559256"/>
    </source>
</evidence>
<comment type="caution">
    <text evidence="4">The sequence shown here is derived from an EMBL/GenBank/DDBJ whole genome shotgun (WGS) entry which is preliminary data.</text>
</comment>
<proteinExistence type="predicted"/>
<sequence length="231" mass="26199">MFDRIVVKIAVFAALACDMASIIADCADVYLRLISPNHLDTRMLSPFKKMLTLKLIRCIMAHGWHRKDRCSTNATMNTKKSACKCRRTCDTLVKMLPAAILWLLTAIVADLLIALLLVLYYQTTDHDRTLRSSSELIRRLVILALKTGSFTALIAVLALVTYVTDLQSNVTLIFGYCMGRIYSLTLFYNLNIRRKLINRTNTNPADLLYIHIPDLEEEESRSVVPNVESRS</sequence>
<evidence type="ECO:0000313" key="4">
    <source>
        <dbReference type="EMBL" id="KAF5344426.1"/>
    </source>
</evidence>
<protein>
    <recommendedName>
        <fullName evidence="3">DUF6534 domain-containing protein</fullName>
    </recommendedName>
</protein>
<feature type="transmembrane region" description="Helical" evidence="1">
    <location>
        <begin position="100"/>
        <end position="120"/>
    </location>
</feature>
<evidence type="ECO:0000256" key="1">
    <source>
        <dbReference type="SAM" id="Phobius"/>
    </source>
</evidence>
<reference evidence="4 5" key="1">
    <citation type="journal article" date="2020" name="ISME J.">
        <title>Uncovering the hidden diversity of litter-decomposition mechanisms in mushroom-forming fungi.</title>
        <authorList>
            <person name="Floudas D."/>
            <person name="Bentzer J."/>
            <person name="Ahren D."/>
            <person name="Johansson T."/>
            <person name="Persson P."/>
            <person name="Tunlid A."/>
        </authorList>
    </citation>
    <scope>NUCLEOTIDE SEQUENCE [LARGE SCALE GENOMIC DNA]</scope>
    <source>
        <strain evidence="4 5">CBS 291.85</strain>
    </source>
</reference>
<evidence type="ECO:0000256" key="2">
    <source>
        <dbReference type="SAM" id="SignalP"/>
    </source>
</evidence>
<feature type="signal peptide" evidence="2">
    <location>
        <begin position="1"/>
        <end position="24"/>
    </location>
</feature>
<dbReference type="Pfam" id="PF20152">
    <property type="entry name" value="DUF6534"/>
    <property type="match status" value="1"/>
</dbReference>
<feature type="domain" description="DUF6534" evidence="3">
    <location>
        <begin position="106"/>
        <end position="194"/>
    </location>
</feature>
<evidence type="ECO:0000259" key="3">
    <source>
        <dbReference type="Pfam" id="PF20152"/>
    </source>
</evidence>
<organism evidence="4 5">
    <name type="scientific">Tetrapyrgos nigripes</name>
    <dbReference type="NCBI Taxonomy" id="182062"/>
    <lineage>
        <taxon>Eukaryota</taxon>
        <taxon>Fungi</taxon>
        <taxon>Dikarya</taxon>
        <taxon>Basidiomycota</taxon>
        <taxon>Agaricomycotina</taxon>
        <taxon>Agaricomycetes</taxon>
        <taxon>Agaricomycetidae</taxon>
        <taxon>Agaricales</taxon>
        <taxon>Marasmiineae</taxon>
        <taxon>Marasmiaceae</taxon>
        <taxon>Tetrapyrgos</taxon>
    </lineage>
</organism>
<gene>
    <name evidence="4" type="ORF">D9758_015466</name>
</gene>
<name>A0A8H5FPK2_9AGAR</name>
<dbReference type="AlphaFoldDB" id="A0A8H5FPK2"/>
<accession>A0A8H5FPK2</accession>
<dbReference type="OrthoDB" id="3203775at2759"/>